<protein>
    <submittedName>
        <fullName evidence="1">Uncharacterized protein</fullName>
    </submittedName>
</protein>
<reference evidence="1" key="1">
    <citation type="submission" date="2016-10" db="EMBL/GenBank/DDBJ databases">
        <title>Sequence of Gallionella enrichment culture.</title>
        <authorList>
            <person name="Poehlein A."/>
            <person name="Muehling M."/>
            <person name="Daniel R."/>
        </authorList>
    </citation>
    <scope>NUCLEOTIDE SEQUENCE</scope>
</reference>
<dbReference type="AlphaFoldDB" id="A0A1J5PX48"/>
<gene>
    <name evidence="1" type="ORF">GALL_422640</name>
</gene>
<proteinExistence type="predicted"/>
<sequence length="115" mass="13137">MAERTCTWTGASGRKYVYDVHPRHPKVPPHQAGNFIYAKMNEQKRWVPIYIGQGDLTQRAAAERDRAACIEAKGATHVHLHVKFDKEDRFAEEKDLLDNFPQAYIPDGCNEGQAR</sequence>
<evidence type="ECO:0000313" key="1">
    <source>
        <dbReference type="EMBL" id="OIQ76062.1"/>
    </source>
</evidence>
<comment type="caution">
    <text evidence="1">The sequence shown here is derived from an EMBL/GenBank/DDBJ whole genome shotgun (WGS) entry which is preliminary data.</text>
</comment>
<organism evidence="1">
    <name type="scientific">mine drainage metagenome</name>
    <dbReference type="NCBI Taxonomy" id="410659"/>
    <lineage>
        <taxon>unclassified sequences</taxon>
        <taxon>metagenomes</taxon>
        <taxon>ecological metagenomes</taxon>
    </lineage>
</organism>
<dbReference type="EMBL" id="MLJW01001977">
    <property type="protein sequence ID" value="OIQ76062.1"/>
    <property type="molecule type" value="Genomic_DNA"/>
</dbReference>
<name>A0A1J5PX48_9ZZZZ</name>
<accession>A0A1J5PX48</accession>